<dbReference type="InterPro" id="IPR007219">
    <property type="entry name" value="XnlR_reg_dom"/>
</dbReference>
<dbReference type="GO" id="GO:0008270">
    <property type="term" value="F:zinc ion binding"/>
    <property type="evidence" value="ECO:0007669"/>
    <property type="project" value="InterPro"/>
</dbReference>
<dbReference type="GO" id="GO:0006351">
    <property type="term" value="P:DNA-templated transcription"/>
    <property type="evidence" value="ECO:0007669"/>
    <property type="project" value="InterPro"/>
</dbReference>
<evidence type="ECO:0000256" key="4">
    <source>
        <dbReference type="ARBA" id="ARBA00023125"/>
    </source>
</evidence>
<dbReference type="PANTHER" id="PTHR47171">
    <property type="entry name" value="FARA-RELATED"/>
    <property type="match status" value="1"/>
</dbReference>
<feature type="compositionally biased region" description="Polar residues" evidence="7">
    <location>
        <begin position="144"/>
        <end position="162"/>
    </location>
</feature>
<dbReference type="Pfam" id="PF00172">
    <property type="entry name" value="Zn_clus"/>
    <property type="match status" value="1"/>
</dbReference>
<dbReference type="GO" id="GO:0000981">
    <property type="term" value="F:DNA-binding transcription factor activity, RNA polymerase II-specific"/>
    <property type="evidence" value="ECO:0007669"/>
    <property type="project" value="InterPro"/>
</dbReference>
<feature type="region of interest" description="Disordered" evidence="7">
    <location>
        <begin position="140"/>
        <end position="225"/>
    </location>
</feature>
<evidence type="ECO:0000256" key="3">
    <source>
        <dbReference type="ARBA" id="ARBA00023015"/>
    </source>
</evidence>
<dbReference type="Proteomes" id="UP000053732">
    <property type="component" value="Unassembled WGS sequence"/>
</dbReference>
<dbReference type="CDD" id="cd12148">
    <property type="entry name" value="fungal_TF_MHR"/>
    <property type="match status" value="1"/>
</dbReference>
<keyword evidence="1" id="KW-0479">Metal-binding</keyword>
<dbReference type="PROSITE" id="PS50048">
    <property type="entry name" value="ZN2_CY6_FUNGAL_2"/>
    <property type="match status" value="1"/>
</dbReference>
<keyword evidence="2" id="KW-0862">Zinc</keyword>
<dbReference type="SUPFAM" id="SSF57701">
    <property type="entry name" value="Zn2/Cys6 DNA-binding domain"/>
    <property type="match status" value="1"/>
</dbReference>
<proteinExistence type="predicted"/>
<evidence type="ECO:0000313" key="10">
    <source>
        <dbReference type="Proteomes" id="UP000053732"/>
    </source>
</evidence>
<name>A0A0G4NZQ1_PENC3</name>
<evidence type="ECO:0000256" key="5">
    <source>
        <dbReference type="ARBA" id="ARBA00023163"/>
    </source>
</evidence>
<dbReference type="InterPro" id="IPR001138">
    <property type="entry name" value="Zn2Cys6_DnaBD"/>
</dbReference>
<dbReference type="Gene3D" id="4.10.240.10">
    <property type="entry name" value="Zn(2)-C6 fungal-type DNA-binding domain"/>
    <property type="match status" value="1"/>
</dbReference>
<evidence type="ECO:0000313" key="9">
    <source>
        <dbReference type="EMBL" id="CRL19537.1"/>
    </source>
</evidence>
<keyword evidence="6" id="KW-0539">Nucleus</keyword>
<evidence type="ECO:0000256" key="7">
    <source>
        <dbReference type="SAM" id="MobiDB-lite"/>
    </source>
</evidence>
<evidence type="ECO:0000259" key="8">
    <source>
        <dbReference type="PROSITE" id="PS50048"/>
    </source>
</evidence>
<dbReference type="Pfam" id="PF04082">
    <property type="entry name" value="Fungal_trans"/>
    <property type="match status" value="1"/>
</dbReference>
<dbReference type="AlphaFoldDB" id="A0A0G4NZQ1"/>
<evidence type="ECO:0000256" key="6">
    <source>
        <dbReference type="ARBA" id="ARBA00023242"/>
    </source>
</evidence>
<dbReference type="EMBL" id="HG793136">
    <property type="protein sequence ID" value="CRL19537.1"/>
    <property type="molecule type" value="Genomic_DNA"/>
</dbReference>
<keyword evidence="10" id="KW-1185">Reference proteome</keyword>
<dbReference type="SMART" id="SM00066">
    <property type="entry name" value="GAL4"/>
    <property type="match status" value="1"/>
</dbReference>
<dbReference type="PANTHER" id="PTHR47171:SF5">
    <property type="entry name" value="ZN(II)2CYS6 TRANSCRIPTION FACTOR (EUROFUNG)"/>
    <property type="match status" value="1"/>
</dbReference>
<dbReference type="PROSITE" id="PS00463">
    <property type="entry name" value="ZN2_CY6_FUNGAL_1"/>
    <property type="match status" value="1"/>
</dbReference>
<keyword evidence="3" id="KW-0805">Transcription regulation</keyword>
<evidence type="ECO:0000256" key="1">
    <source>
        <dbReference type="ARBA" id="ARBA00022723"/>
    </source>
</evidence>
<accession>A0A0G4NZQ1</accession>
<feature type="domain" description="Zn(2)-C6 fungal-type" evidence="8">
    <location>
        <begin position="22"/>
        <end position="57"/>
    </location>
</feature>
<protein>
    <submittedName>
        <fullName evidence="9">Fungal transcriptional regulatory protein, N-terminal</fullName>
    </submittedName>
</protein>
<keyword evidence="5" id="KW-0804">Transcription</keyword>
<sequence length="693" mass="77001">MTEAQWVQSTPGARKRKRAGLACISCHSKKIKCDLQAKIPQGQNSCSSCASTGKVCSPRPSKREKGRLAPGTDQSPASPPLADPYGNSSVDLASSHFGVGQCGPGIDAGDVDMQDVSPHSLVRPSLLDFDSELLQRTTFHDTEGTQQSETARSQQTQPTNAPSALDAWSAGWAPSSHEQSHGVQGAVPLRPACGPVNSRTSTITDDHGGSTAGSERKESSSHVGLQPDLRQSFTETYFEYCYTWCPILDRATLSVELAESPLLDNAVAILGSHVRPPLIPHAGPATYYSRARRLFYDEEEEEDLVATLKAVSLFYWWAPRPPSVAHRHSSWWWTSIVIKLAQQAGFYRESVTDMSKHGIKLYTLRRIWWTAFARERLTAICQGKPCLIDPKDCNIPPPSLQDFPHLEDTNKAEVFVYWVRLCTIIGRIAKGLSRSATSSSNSKTFPVDLAKELIHWVQSLPVHLQLHIESRHTPSFNRDVHQLHLPYLAVIIVLHLTRSAQSLPQALPPATLAGSCIARILKDVLVRSEIRSLQPITCWYVGMGFMALLQASRNESLKDSASADLEILVLSIKELKKMWATAALFEQKFDRLRSNERSLNSEDFPNRHLGNEQSTRALNSEEEALHSGIDWVDYFPFVSSQTSVVAEKLLVQQKQNMGFIFWDGLDDIASDTMPNYQDFMQGLESWADPNAFL</sequence>
<dbReference type="InterPro" id="IPR036864">
    <property type="entry name" value="Zn2-C6_fun-type_DNA-bd_sf"/>
</dbReference>
<feature type="region of interest" description="Disordered" evidence="7">
    <location>
        <begin position="42"/>
        <end position="89"/>
    </location>
</feature>
<dbReference type="GO" id="GO:0003677">
    <property type="term" value="F:DNA binding"/>
    <property type="evidence" value="ECO:0007669"/>
    <property type="project" value="UniProtKB-KW"/>
</dbReference>
<reference evidence="9 10" key="1">
    <citation type="journal article" date="2014" name="Nat. Commun.">
        <title>Multiple recent horizontal transfers of a large genomic region in cheese making fungi.</title>
        <authorList>
            <person name="Cheeseman K."/>
            <person name="Ropars J."/>
            <person name="Renault P."/>
            <person name="Dupont J."/>
            <person name="Gouzy J."/>
            <person name="Branca A."/>
            <person name="Abraham A.L."/>
            <person name="Ceppi M."/>
            <person name="Conseiller E."/>
            <person name="Debuchy R."/>
            <person name="Malagnac F."/>
            <person name="Goarin A."/>
            <person name="Silar P."/>
            <person name="Lacoste S."/>
            <person name="Sallet E."/>
            <person name="Bensimon A."/>
            <person name="Giraud T."/>
            <person name="Brygoo Y."/>
        </authorList>
    </citation>
    <scope>NUCLEOTIDE SEQUENCE [LARGE SCALE GENOMIC DNA]</scope>
    <source>
        <strain evidence="10">FM 013</strain>
    </source>
</reference>
<feature type="compositionally biased region" description="Polar residues" evidence="7">
    <location>
        <begin position="42"/>
        <end position="51"/>
    </location>
</feature>
<feature type="compositionally biased region" description="Basic and acidic residues" evidence="7">
    <location>
        <begin position="204"/>
        <end position="220"/>
    </location>
</feature>
<evidence type="ECO:0000256" key="2">
    <source>
        <dbReference type="ARBA" id="ARBA00022833"/>
    </source>
</evidence>
<dbReference type="InterPro" id="IPR052073">
    <property type="entry name" value="Amide_Lactam_Regulators"/>
</dbReference>
<keyword evidence="4" id="KW-0238">DNA-binding</keyword>
<dbReference type="SMART" id="SM00906">
    <property type="entry name" value="Fungal_trans"/>
    <property type="match status" value="1"/>
</dbReference>
<organism evidence="9 10">
    <name type="scientific">Penicillium camemberti (strain FM 013)</name>
    <dbReference type="NCBI Taxonomy" id="1429867"/>
    <lineage>
        <taxon>Eukaryota</taxon>
        <taxon>Fungi</taxon>
        <taxon>Dikarya</taxon>
        <taxon>Ascomycota</taxon>
        <taxon>Pezizomycotina</taxon>
        <taxon>Eurotiomycetes</taxon>
        <taxon>Eurotiomycetidae</taxon>
        <taxon>Eurotiales</taxon>
        <taxon>Aspergillaceae</taxon>
        <taxon>Penicillium</taxon>
    </lineage>
</organism>
<dbReference type="CDD" id="cd00067">
    <property type="entry name" value="GAL4"/>
    <property type="match status" value="1"/>
</dbReference>
<gene>
    <name evidence="9" type="ORF">PCAMFM013_S003g000328</name>
</gene>